<gene>
    <name evidence="1" type="ORF">OSB04_020162</name>
</gene>
<dbReference type="EMBL" id="JARYMX010000005">
    <property type="protein sequence ID" value="KAJ9547619.1"/>
    <property type="molecule type" value="Genomic_DNA"/>
</dbReference>
<keyword evidence="2" id="KW-1185">Reference proteome</keyword>
<evidence type="ECO:0000313" key="1">
    <source>
        <dbReference type="EMBL" id="KAJ9547619.1"/>
    </source>
</evidence>
<proteinExistence type="predicted"/>
<dbReference type="AlphaFoldDB" id="A0AA38SRP8"/>
<evidence type="ECO:0000313" key="2">
    <source>
        <dbReference type="Proteomes" id="UP001172457"/>
    </source>
</evidence>
<comment type="caution">
    <text evidence="1">The sequence shown here is derived from an EMBL/GenBank/DDBJ whole genome shotgun (WGS) entry which is preliminary data.</text>
</comment>
<protein>
    <recommendedName>
        <fullName evidence="3">Reverse transcriptase domain-containing protein</fullName>
    </recommendedName>
</protein>
<evidence type="ECO:0008006" key="3">
    <source>
        <dbReference type="Google" id="ProtNLM"/>
    </source>
</evidence>
<organism evidence="1 2">
    <name type="scientific">Centaurea solstitialis</name>
    <name type="common">yellow star-thistle</name>
    <dbReference type="NCBI Taxonomy" id="347529"/>
    <lineage>
        <taxon>Eukaryota</taxon>
        <taxon>Viridiplantae</taxon>
        <taxon>Streptophyta</taxon>
        <taxon>Embryophyta</taxon>
        <taxon>Tracheophyta</taxon>
        <taxon>Spermatophyta</taxon>
        <taxon>Magnoliopsida</taxon>
        <taxon>eudicotyledons</taxon>
        <taxon>Gunneridae</taxon>
        <taxon>Pentapetalae</taxon>
        <taxon>asterids</taxon>
        <taxon>campanulids</taxon>
        <taxon>Asterales</taxon>
        <taxon>Asteraceae</taxon>
        <taxon>Carduoideae</taxon>
        <taxon>Cardueae</taxon>
        <taxon>Centaureinae</taxon>
        <taxon>Centaurea</taxon>
    </lineage>
</organism>
<reference evidence="1" key="1">
    <citation type="submission" date="2023-03" db="EMBL/GenBank/DDBJ databases">
        <title>Chromosome-scale reference genome and RAD-based genetic map of yellow starthistle (Centaurea solstitialis) reveal putative structural variation and QTLs associated with invader traits.</title>
        <authorList>
            <person name="Reatini B."/>
            <person name="Cang F.A."/>
            <person name="Jiang Q."/>
            <person name="Mckibben M.T.W."/>
            <person name="Barker M.S."/>
            <person name="Rieseberg L.H."/>
            <person name="Dlugosch K.M."/>
        </authorList>
    </citation>
    <scope>NUCLEOTIDE SEQUENCE</scope>
    <source>
        <strain evidence="1">CAN-66</strain>
        <tissue evidence="1">Leaf</tissue>
    </source>
</reference>
<sequence>MLSFTRKKQKKWHDQRIVPKKFTEGQQVLLFNLRLKLFPGKLNSRWTGPFEIAKICPYDAIELIDPEKGTTFKVNGQRSQTATLHHLIAALSLFLPFVELRRTQYHKTIAGDSHITDLVPPHRT</sequence>
<accession>A0AA38SRP8</accession>
<name>A0AA38SRP8_9ASTR</name>
<dbReference type="Proteomes" id="UP001172457">
    <property type="component" value="Chromosome 5"/>
</dbReference>